<evidence type="ECO:0000256" key="16">
    <source>
        <dbReference type="SAM" id="MobiDB-lite"/>
    </source>
</evidence>
<feature type="binding site" evidence="13">
    <location>
        <position position="101"/>
    </location>
    <ligand>
        <name>Mg(2+)</name>
        <dbReference type="ChEBI" id="CHEBI:18420"/>
    </ligand>
</feature>
<comment type="cofactor">
    <cofactor evidence="13">
        <name>Mg(2+)</name>
        <dbReference type="ChEBI" id="CHEBI:18420"/>
    </cofactor>
    <text evidence="13">Binds 1 Mg(2+) ion.</text>
</comment>
<dbReference type="InterPro" id="IPR018299">
    <property type="entry name" value="Alkaline_phosphatase_AS"/>
</dbReference>
<keyword evidence="11 17" id="KW-0472">Membrane</keyword>
<dbReference type="PRINTS" id="PR00113">
    <property type="entry name" value="ALKPHPHTASE"/>
</dbReference>
<dbReference type="EMBL" id="ML742262">
    <property type="protein sequence ID" value="KAE8146430.1"/>
    <property type="molecule type" value="Genomic_DNA"/>
</dbReference>
<evidence type="ECO:0000256" key="5">
    <source>
        <dbReference type="ARBA" id="ARBA00022692"/>
    </source>
</evidence>
<dbReference type="PROSITE" id="PS00123">
    <property type="entry name" value="ALKALINE_PHOSPHATASE"/>
    <property type="match status" value="1"/>
</dbReference>
<evidence type="ECO:0000256" key="8">
    <source>
        <dbReference type="ARBA" id="ARBA00022833"/>
    </source>
</evidence>
<dbReference type="Gene3D" id="3.40.720.10">
    <property type="entry name" value="Alkaline Phosphatase, subunit A"/>
    <property type="match status" value="1"/>
</dbReference>
<evidence type="ECO:0000256" key="4">
    <source>
        <dbReference type="ARBA" id="ARBA00022553"/>
    </source>
</evidence>
<sequence>MAREEPLLAPRPSSDRSSIRNAEEEDALLTGERTHRHQQRSKWAFWKEIGLFAWALIATIAVIVLAVVYQHEASKNPESDSSWGPGGKPTGKRNLIFMVSDGMGPTSLTLTRNYRQYTEGLPIDNTLVLDQHIIGTSRTRSSSSLVTDSAAGATAFSCAHKSYNGAISVLPDHSPCGSVLEAAALAGYKTGLVVTTRITDATPACFASHVNMRQYEDRIAEQEIGEHPLGRVVDLIFGGGKCHFLPNTTEGSCRGDDRDLVEIAGEKGFHYLDSRKSFDSLNGGSEAKLPLLGLFADKDIPYEIDRRSQNEVYPSLEEMARTALKTLSQATADSDQGFFLMIEGSRIDHAGHGNDPAAQVHEVLAYDRAFAAVLEFLENDSTPGVVVSTSDHETGGLAAARQLHDDYPEYKWLPGVLANASHSSEYAEQVLNDYLSKQTSQSNQRAFAEELLKKALGVNDASADELDHLLKPHLPYRRAYVFADIISRRAQIGWSTHGHSAVDVNIYASSTRDAWRLVGNNENTDVGAFLADYLDVDIDAITKKLQSPKDWSWKPEVESSSTHNWMGDPLGEDIRTEGLDTYHGEFKRSLDSHLQGRDCGCGAQH</sequence>
<keyword evidence="10 17" id="KW-1133">Transmembrane helix</keyword>
<keyword evidence="9 13" id="KW-0460">Magnesium</keyword>
<dbReference type="Gene3D" id="1.10.60.40">
    <property type="match status" value="1"/>
</dbReference>
<gene>
    <name evidence="18" type="ORF">BDV25DRAFT_162428</name>
</gene>
<dbReference type="PANTHER" id="PTHR11596:SF5">
    <property type="entry name" value="ALKALINE PHOSPHATASE"/>
    <property type="match status" value="1"/>
</dbReference>
<feature type="binding site" evidence="13">
    <location>
        <position position="101"/>
    </location>
    <ligand>
        <name>Zn(2+)</name>
        <dbReference type="ChEBI" id="CHEBI:29105"/>
        <label>2</label>
    </ligand>
</feature>
<dbReference type="GO" id="GO:0004035">
    <property type="term" value="F:alkaline phosphatase activity"/>
    <property type="evidence" value="ECO:0007669"/>
    <property type="project" value="UniProtKB-EC"/>
</dbReference>
<dbReference type="FunFam" id="3.40.720.10:FF:000063">
    <property type="entry name" value="Alkaline phosphatase"/>
    <property type="match status" value="1"/>
</dbReference>
<dbReference type="EC" id="3.1.3.1" evidence="3 15"/>
<feature type="binding site" evidence="13">
    <location>
        <position position="343"/>
    </location>
    <ligand>
        <name>Mg(2+)</name>
        <dbReference type="ChEBI" id="CHEBI:18420"/>
    </ligand>
</feature>
<dbReference type="GO" id="GO:0046872">
    <property type="term" value="F:metal ion binding"/>
    <property type="evidence" value="ECO:0007669"/>
    <property type="project" value="UniProtKB-KW"/>
</dbReference>
<dbReference type="InterPro" id="IPR001952">
    <property type="entry name" value="Alkaline_phosphatase"/>
</dbReference>
<feature type="binding site" evidence="13">
    <location>
        <position position="352"/>
    </location>
    <ligand>
        <name>Zn(2+)</name>
        <dbReference type="ChEBI" id="CHEBI:29105"/>
        <label>2</label>
    </ligand>
</feature>
<evidence type="ECO:0000256" key="2">
    <source>
        <dbReference type="ARBA" id="ARBA00005984"/>
    </source>
</evidence>
<evidence type="ECO:0000256" key="17">
    <source>
        <dbReference type="SAM" id="Phobius"/>
    </source>
</evidence>
<evidence type="ECO:0000256" key="14">
    <source>
        <dbReference type="RuleBase" id="RU003946"/>
    </source>
</evidence>
<dbReference type="Proteomes" id="UP000325780">
    <property type="component" value="Unassembled WGS sequence"/>
</dbReference>
<reference evidence="18 19" key="1">
    <citation type="submission" date="2019-04" db="EMBL/GenBank/DDBJ databases">
        <title>Friends and foes A comparative genomics study of 23 Aspergillus species from section Flavi.</title>
        <authorList>
            <consortium name="DOE Joint Genome Institute"/>
            <person name="Kjaerbolling I."/>
            <person name="Vesth T."/>
            <person name="Frisvad J.C."/>
            <person name="Nybo J.L."/>
            <person name="Theobald S."/>
            <person name="Kildgaard S."/>
            <person name="Isbrandt T."/>
            <person name="Kuo A."/>
            <person name="Sato A."/>
            <person name="Lyhne E.K."/>
            <person name="Kogle M.E."/>
            <person name="Wiebenga A."/>
            <person name="Kun R.S."/>
            <person name="Lubbers R.J."/>
            <person name="Makela M.R."/>
            <person name="Barry K."/>
            <person name="Chovatia M."/>
            <person name="Clum A."/>
            <person name="Daum C."/>
            <person name="Haridas S."/>
            <person name="He G."/>
            <person name="LaButti K."/>
            <person name="Lipzen A."/>
            <person name="Mondo S."/>
            <person name="Riley R."/>
            <person name="Salamov A."/>
            <person name="Simmons B.A."/>
            <person name="Magnuson J.K."/>
            <person name="Henrissat B."/>
            <person name="Mortensen U.H."/>
            <person name="Larsen T.O."/>
            <person name="Devries R.P."/>
            <person name="Grigoriev I.V."/>
            <person name="Machida M."/>
            <person name="Baker S.E."/>
            <person name="Andersen M.R."/>
        </authorList>
    </citation>
    <scope>NUCLEOTIDE SEQUENCE [LARGE SCALE GENOMIC DNA]</scope>
    <source>
        <strain evidence="18 19">IBT 18842</strain>
    </source>
</reference>
<feature type="binding site" evidence="13">
    <location>
        <position position="499"/>
    </location>
    <ligand>
        <name>Zn(2+)</name>
        <dbReference type="ChEBI" id="CHEBI:29105"/>
        <label>2</label>
    </ligand>
</feature>
<evidence type="ECO:0000256" key="12">
    <source>
        <dbReference type="PIRSR" id="PIRSR601952-1"/>
    </source>
</evidence>
<evidence type="ECO:0000256" key="3">
    <source>
        <dbReference type="ARBA" id="ARBA00012647"/>
    </source>
</evidence>
<evidence type="ECO:0000256" key="13">
    <source>
        <dbReference type="PIRSR" id="PIRSR601952-2"/>
    </source>
</evidence>
<dbReference type="GO" id="GO:0000329">
    <property type="term" value="C:fungal-type vacuole membrane"/>
    <property type="evidence" value="ECO:0007669"/>
    <property type="project" value="TreeGrafter"/>
</dbReference>
<dbReference type="AlphaFoldDB" id="A0A5N6TJI1"/>
<dbReference type="CDD" id="cd16012">
    <property type="entry name" value="ALP"/>
    <property type="match status" value="1"/>
</dbReference>
<keyword evidence="5 17" id="KW-0812">Transmembrane</keyword>
<feature type="binding site" evidence="13">
    <location>
        <position position="200"/>
    </location>
    <ligand>
        <name>Mg(2+)</name>
        <dbReference type="ChEBI" id="CHEBI:18420"/>
    </ligand>
</feature>
<comment type="similarity">
    <text evidence="2 14">Belongs to the alkaline phosphatase family.</text>
</comment>
<evidence type="ECO:0000313" key="18">
    <source>
        <dbReference type="EMBL" id="KAE8146430.1"/>
    </source>
</evidence>
<feature type="compositionally biased region" description="Basic and acidic residues" evidence="16">
    <location>
        <begin position="13"/>
        <end position="22"/>
    </location>
</feature>
<evidence type="ECO:0000256" key="11">
    <source>
        <dbReference type="ARBA" id="ARBA00023136"/>
    </source>
</evidence>
<proteinExistence type="inferred from homology"/>
<dbReference type="SMART" id="SM00098">
    <property type="entry name" value="alkPPc"/>
    <property type="match status" value="1"/>
</dbReference>
<keyword evidence="19" id="KW-1185">Reference proteome</keyword>
<keyword evidence="4" id="KW-0597">Phosphoprotein</keyword>
<keyword evidence="6 13" id="KW-0479">Metal-binding</keyword>
<protein>
    <recommendedName>
        <fullName evidence="3 15">Alkaline phosphatase</fullName>
        <ecNumber evidence="3 15">3.1.3.1</ecNumber>
    </recommendedName>
</protein>
<feature type="active site" description="Phosphoserine intermediate" evidence="12">
    <location>
        <position position="149"/>
    </location>
</feature>
<evidence type="ECO:0000256" key="10">
    <source>
        <dbReference type="ARBA" id="ARBA00022989"/>
    </source>
</evidence>
<keyword evidence="8 13" id="KW-0862">Zinc</keyword>
<keyword evidence="7 15" id="KW-0378">Hydrolase</keyword>
<comment type="cofactor">
    <cofactor evidence="13">
        <name>Zn(2+)</name>
        <dbReference type="ChEBI" id="CHEBI:29105"/>
    </cofactor>
    <text evidence="13">Binds 2 Zn(2+) ions.</text>
</comment>
<organism evidence="18 19">
    <name type="scientific">Aspergillus avenaceus</name>
    <dbReference type="NCBI Taxonomy" id="36643"/>
    <lineage>
        <taxon>Eukaryota</taxon>
        <taxon>Fungi</taxon>
        <taxon>Dikarya</taxon>
        <taxon>Ascomycota</taxon>
        <taxon>Pezizomycotina</taxon>
        <taxon>Eurotiomycetes</taxon>
        <taxon>Eurotiomycetidae</taxon>
        <taxon>Eurotiales</taxon>
        <taxon>Aspergillaceae</taxon>
        <taxon>Aspergillus</taxon>
        <taxon>Aspergillus subgen. Circumdati</taxon>
    </lineage>
</organism>
<dbReference type="PANTHER" id="PTHR11596">
    <property type="entry name" value="ALKALINE PHOSPHATASE"/>
    <property type="match status" value="1"/>
</dbReference>
<accession>A0A5N6TJI1</accession>
<dbReference type="SUPFAM" id="SSF53649">
    <property type="entry name" value="Alkaline phosphatase-like"/>
    <property type="match status" value="1"/>
</dbReference>
<dbReference type="FunFam" id="1.10.60.40:FF:000002">
    <property type="entry name" value="Alkaline phosphatase"/>
    <property type="match status" value="1"/>
</dbReference>
<evidence type="ECO:0000256" key="7">
    <source>
        <dbReference type="ARBA" id="ARBA00022801"/>
    </source>
</evidence>
<name>A0A5N6TJI1_ASPAV</name>
<evidence type="ECO:0000256" key="9">
    <source>
        <dbReference type="ARBA" id="ARBA00022842"/>
    </source>
</evidence>
<evidence type="ECO:0000256" key="6">
    <source>
        <dbReference type="ARBA" id="ARBA00022723"/>
    </source>
</evidence>
<comment type="subcellular location">
    <subcellularLocation>
        <location evidence="1">Membrane</location>
        <topology evidence="1">Single-pass membrane protein</topology>
    </subcellularLocation>
</comment>
<feature type="binding site" evidence="13">
    <location>
        <position position="392"/>
    </location>
    <ligand>
        <name>Zn(2+)</name>
        <dbReference type="ChEBI" id="CHEBI:29105"/>
        <label>2</label>
    </ligand>
</feature>
<comment type="catalytic activity">
    <reaction evidence="15">
        <text>a phosphate monoester + H2O = an alcohol + phosphate</text>
        <dbReference type="Rhea" id="RHEA:15017"/>
        <dbReference type="ChEBI" id="CHEBI:15377"/>
        <dbReference type="ChEBI" id="CHEBI:30879"/>
        <dbReference type="ChEBI" id="CHEBI:43474"/>
        <dbReference type="ChEBI" id="CHEBI:67140"/>
        <dbReference type="EC" id="3.1.3.1"/>
    </reaction>
</comment>
<feature type="transmembrane region" description="Helical" evidence="17">
    <location>
        <begin position="49"/>
        <end position="69"/>
    </location>
</feature>
<dbReference type="Pfam" id="PF00245">
    <property type="entry name" value="Alk_phosphatase"/>
    <property type="match status" value="1"/>
</dbReference>
<feature type="region of interest" description="Disordered" evidence="16">
    <location>
        <begin position="1"/>
        <end position="33"/>
    </location>
</feature>
<feature type="binding site" evidence="13">
    <location>
        <position position="202"/>
    </location>
    <ligand>
        <name>Mg(2+)</name>
        <dbReference type="ChEBI" id="CHEBI:18420"/>
    </ligand>
</feature>
<dbReference type="InterPro" id="IPR017850">
    <property type="entry name" value="Alkaline_phosphatase_core_sf"/>
</dbReference>
<dbReference type="OrthoDB" id="7392499at2759"/>
<evidence type="ECO:0000256" key="1">
    <source>
        <dbReference type="ARBA" id="ARBA00004167"/>
    </source>
</evidence>
<evidence type="ECO:0000256" key="15">
    <source>
        <dbReference type="RuleBase" id="RU003947"/>
    </source>
</evidence>
<feature type="binding site" evidence="13">
    <location>
        <position position="391"/>
    </location>
    <ligand>
        <name>Zn(2+)</name>
        <dbReference type="ChEBI" id="CHEBI:29105"/>
        <label>2</label>
    </ligand>
</feature>
<feature type="binding site" evidence="13">
    <location>
        <position position="348"/>
    </location>
    <ligand>
        <name>Zn(2+)</name>
        <dbReference type="ChEBI" id="CHEBI:29105"/>
        <label>2</label>
    </ligand>
</feature>
<evidence type="ECO:0000313" key="19">
    <source>
        <dbReference type="Proteomes" id="UP000325780"/>
    </source>
</evidence>